<keyword evidence="2" id="KW-0732">Signal</keyword>
<name>R0KK80_ANAPL</name>
<keyword evidence="4" id="KW-1185">Reference proteome</keyword>
<accession>R0KK80</accession>
<proteinExistence type="predicted"/>
<dbReference type="Proteomes" id="UP000296049">
    <property type="component" value="Unassembled WGS sequence"/>
</dbReference>
<organism evidence="3 4">
    <name type="scientific">Anas platyrhynchos</name>
    <name type="common">Mallard</name>
    <name type="synonym">Anas boschas</name>
    <dbReference type="NCBI Taxonomy" id="8839"/>
    <lineage>
        <taxon>Eukaryota</taxon>
        <taxon>Metazoa</taxon>
        <taxon>Chordata</taxon>
        <taxon>Craniata</taxon>
        <taxon>Vertebrata</taxon>
        <taxon>Euteleostomi</taxon>
        <taxon>Archelosauria</taxon>
        <taxon>Archosauria</taxon>
        <taxon>Dinosauria</taxon>
        <taxon>Saurischia</taxon>
        <taxon>Theropoda</taxon>
        <taxon>Coelurosauria</taxon>
        <taxon>Aves</taxon>
        <taxon>Neognathae</taxon>
        <taxon>Galloanserae</taxon>
        <taxon>Anseriformes</taxon>
        <taxon>Anatidae</taxon>
        <taxon>Anatinae</taxon>
        <taxon>Anas</taxon>
    </lineage>
</organism>
<sequence>MLLSVGLLYLLDYVFQIQHTDFCTALGIYDPYEIQHSCSPHLQQPMQPSFTPAGLRQNPKIMLQTNAEWCSTLLDSLLYFGYRHDPSGRRGGKLHFPDNLANENSTERGEKPGENPDTKPSETHRLLAAVIKISRDGCGWAVSTRQTTKFGETAEQTGFAAISPCCDEKKNTNKGLSRLNVFCSREPRPPMNLLSRVTEDAACSGERRPGQGDSEEVTFSFCLNTFSREAETCLP</sequence>
<gene>
    <name evidence="3" type="ORF">Anapl_12521</name>
</gene>
<evidence type="ECO:0000256" key="1">
    <source>
        <dbReference type="SAM" id="MobiDB-lite"/>
    </source>
</evidence>
<evidence type="ECO:0000256" key="2">
    <source>
        <dbReference type="SAM" id="SignalP"/>
    </source>
</evidence>
<feature type="compositionally biased region" description="Basic and acidic residues" evidence="1">
    <location>
        <begin position="105"/>
        <end position="123"/>
    </location>
</feature>
<reference evidence="4" key="1">
    <citation type="journal article" date="2013" name="Nat. Genet.">
        <title>The duck genome and transcriptome provide insight into an avian influenza virus reservoir species.</title>
        <authorList>
            <person name="Huang Y."/>
            <person name="Li Y."/>
            <person name="Burt D.W."/>
            <person name="Chen H."/>
            <person name="Zhang Y."/>
            <person name="Qian W."/>
            <person name="Kim H."/>
            <person name="Gan S."/>
            <person name="Zhao Y."/>
            <person name="Li J."/>
            <person name="Yi K."/>
            <person name="Feng H."/>
            <person name="Zhu P."/>
            <person name="Li B."/>
            <person name="Liu Q."/>
            <person name="Fairley S."/>
            <person name="Magor K.E."/>
            <person name="Du Z."/>
            <person name="Hu X."/>
            <person name="Goodman L."/>
            <person name="Tafer H."/>
            <person name="Vignal A."/>
            <person name="Lee T."/>
            <person name="Kim K.W."/>
            <person name="Sheng Z."/>
            <person name="An Y."/>
            <person name="Searle S."/>
            <person name="Herrero J."/>
            <person name="Groenen M.A."/>
            <person name="Crooijmans R.P."/>
            <person name="Faraut T."/>
            <person name="Cai Q."/>
            <person name="Webster R.G."/>
            <person name="Aldridge J.R."/>
            <person name="Warren W.C."/>
            <person name="Bartschat S."/>
            <person name="Kehr S."/>
            <person name="Marz M."/>
            <person name="Stadler P.F."/>
            <person name="Smith J."/>
            <person name="Kraus R.H."/>
            <person name="Zhao Y."/>
            <person name="Ren L."/>
            <person name="Fei J."/>
            <person name="Morisson M."/>
            <person name="Kaiser P."/>
            <person name="Griffin D.K."/>
            <person name="Rao M."/>
            <person name="Pitel F."/>
            <person name="Wang J."/>
            <person name="Li N."/>
        </authorList>
    </citation>
    <scope>NUCLEOTIDE SEQUENCE [LARGE SCALE GENOMIC DNA]</scope>
</reference>
<dbReference type="EMBL" id="KB746044">
    <property type="protein sequence ID" value="EOA93568.1"/>
    <property type="molecule type" value="Genomic_DNA"/>
</dbReference>
<evidence type="ECO:0000313" key="4">
    <source>
        <dbReference type="Proteomes" id="UP000296049"/>
    </source>
</evidence>
<feature type="region of interest" description="Disordered" evidence="1">
    <location>
        <begin position="91"/>
        <end position="123"/>
    </location>
</feature>
<evidence type="ECO:0000313" key="3">
    <source>
        <dbReference type="EMBL" id="EOA93568.1"/>
    </source>
</evidence>
<protein>
    <submittedName>
        <fullName evidence="3">Uncharacterized protein</fullName>
    </submittedName>
</protein>
<feature type="chain" id="PRO_5004343330" evidence="2">
    <location>
        <begin position="17"/>
        <end position="235"/>
    </location>
</feature>
<feature type="signal peptide" evidence="2">
    <location>
        <begin position="1"/>
        <end position="16"/>
    </location>
</feature>
<dbReference type="AlphaFoldDB" id="R0KK80"/>